<feature type="region of interest" description="Disordered" evidence="1">
    <location>
        <begin position="89"/>
        <end position="134"/>
    </location>
</feature>
<evidence type="ECO:0000313" key="2">
    <source>
        <dbReference type="EMBL" id="AMQ55139.1"/>
    </source>
</evidence>
<name>A0A142EJ34_9BACT</name>
<evidence type="ECO:0000313" key="3">
    <source>
        <dbReference type="Proteomes" id="UP000073816"/>
    </source>
</evidence>
<protein>
    <recommendedName>
        <fullName evidence="4">DUF4890 domain-containing protein</fullName>
    </recommendedName>
</protein>
<dbReference type="PATRIC" id="fig|1727163.4.peg.411"/>
<gene>
    <name evidence="2" type="ORF">AO498_01945</name>
</gene>
<dbReference type="EMBL" id="CP012836">
    <property type="protein sequence ID" value="AMQ55139.1"/>
    <property type="molecule type" value="Genomic_DNA"/>
</dbReference>
<dbReference type="AlphaFoldDB" id="A0A142EJ34"/>
<organism evidence="2 3">
    <name type="scientific">Algoriphagus sanaruensis</name>
    <dbReference type="NCBI Taxonomy" id="1727163"/>
    <lineage>
        <taxon>Bacteria</taxon>
        <taxon>Pseudomonadati</taxon>
        <taxon>Bacteroidota</taxon>
        <taxon>Cytophagia</taxon>
        <taxon>Cytophagales</taxon>
        <taxon>Cyclobacteriaceae</taxon>
        <taxon>Algoriphagus</taxon>
    </lineage>
</organism>
<reference evidence="2 3" key="2">
    <citation type="journal article" date="2016" name="Genome Announc.">
        <title>Complete Genome Sequence of Algoriphagus sp. Strain M8-2, Isolated from a Brackish Lake.</title>
        <authorList>
            <person name="Muraguchi Y."/>
            <person name="Kushimoto K."/>
            <person name="Ohtsubo Y."/>
            <person name="Suzuki T."/>
            <person name="Dohra H."/>
            <person name="Kimbara K."/>
            <person name="Shintani M."/>
        </authorList>
    </citation>
    <scope>NUCLEOTIDE SEQUENCE [LARGE SCALE GENOMIC DNA]</scope>
    <source>
        <strain evidence="2 3">M8-2</strain>
    </source>
</reference>
<keyword evidence="3" id="KW-1185">Reference proteome</keyword>
<proteinExistence type="predicted"/>
<dbReference type="RefSeq" id="WP_067543024.1">
    <property type="nucleotide sequence ID" value="NZ_CP012836.1"/>
</dbReference>
<dbReference type="OrthoDB" id="978077at2"/>
<evidence type="ECO:0000256" key="1">
    <source>
        <dbReference type="SAM" id="MobiDB-lite"/>
    </source>
</evidence>
<sequence length="134" mass="15942">MKRWILSIAIVGMTTLGVLAQQRPKEVPSPEERAQQMTNRMAERLNLSEDQKKEVYAIHLENAQKRQKEMEAQRAEREARLAEMKAQEEKIKSILTEEQRKEWEEIKMDARDRRRPGGEVHDRPERPMARRPRN</sequence>
<evidence type="ECO:0008006" key="4">
    <source>
        <dbReference type="Google" id="ProtNLM"/>
    </source>
</evidence>
<dbReference type="Proteomes" id="UP000073816">
    <property type="component" value="Chromosome"/>
</dbReference>
<reference evidence="3" key="1">
    <citation type="submission" date="2015-09" db="EMBL/GenBank/DDBJ databases">
        <title>Complete sequence of Algoriphagus sp. M8-2.</title>
        <authorList>
            <person name="Shintani M."/>
        </authorList>
    </citation>
    <scope>NUCLEOTIDE SEQUENCE [LARGE SCALE GENOMIC DNA]</scope>
    <source>
        <strain evidence="3">M8-2</strain>
    </source>
</reference>
<dbReference type="STRING" id="1727163.AO498_01945"/>
<accession>A0A142EJ34</accession>
<feature type="compositionally biased region" description="Basic and acidic residues" evidence="1">
    <location>
        <begin position="89"/>
        <end position="128"/>
    </location>
</feature>
<dbReference type="KEGG" id="alm:AO498_01945"/>